<dbReference type="PRINTS" id="PR00080">
    <property type="entry name" value="SDRFAMILY"/>
</dbReference>
<keyword evidence="2" id="KW-0560">Oxidoreductase</keyword>
<dbReference type="InterPro" id="IPR002347">
    <property type="entry name" value="SDR_fam"/>
</dbReference>
<evidence type="ECO:0000313" key="3">
    <source>
        <dbReference type="EMBL" id="QNP74223.1"/>
    </source>
</evidence>
<dbReference type="RefSeq" id="WP_187751148.1">
    <property type="nucleotide sequence ID" value="NZ_CP060828.1"/>
</dbReference>
<accession>A0A7H0IN57</accession>
<dbReference type="Gene3D" id="3.40.50.720">
    <property type="entry name" value="NAD(P)-binding Rossmann-like Domain"/>
    <property type="match status" value="1"/>
</dbReference>
<dbReference type="CDD" id="cd05233">
    <property type="entry name" value="SDR_c"/>
    <property type="match status" value="1"/>
</dbReference>
<name>A0A7H0IN57_9ACTN</name>
<dbReference type="GO" id="GO:0016491">
    <property type="term" value="F:oxidoreductase activity"/>
    <property type="evidence" value="ECO:0007669"/>
    <property type="project" value="UniProtKB-KW"/>
</dbReference>
<dbReference type="PANTHER" id="PTHR43180:SF66">
    <property type="entry name" value="SHORT-CHAIN DEHYDROGENASE_REDUCTASE FAMILY PROTEIN"/>
    <property type="match status" value="1"/>
</dbReference>
<dbReference type="AlphaFoldDB" id="A0A7H0IN57"/>
<dbReference type="Proteomes" id="UP000516052">
    <property type="component" value="Chromosome"/>
</dbReference>
<proteinExistence type="inferred from homology"/>
<dbReference type="SUPFAM" id="SSF51735">
    <property type="entry name" value="NAD(P)-binding Rossmann-fold domains"/>
    <property type="match status" value="1"/>
</dbReference>
<dbReference type="PANTHER" id="PTHR43180">
    <property type="entry name" value="3-OXOACYL-(ACYL-CARRIER-PROTEIN) REDUCTASE (AFU_ORTHOLOGUE AFUA_6G11210)"/>
    <property type="match status" value="1"/>
</dbReference>
<protein>
    <submittedName>
        <fullName evidence="3">SDR family oxidoreductase</fullName>
    </submittedName>
</protein>
<dbReference type="EMBL" id="CP060828">
    <property type="protein sequence ID" value="QNP74223.1"/>
    <property type="molecule type" value="Genomic_DNA"/>
</dbReference>
<dbReference type="InterPro" id="IPR036291">
    <property type="entry name" value="NAD(P)-bd_dom_sf"/>
</dbReference>
<gene>
    <name evidence="3" type="ORF">IAG44_35405</name>
</gene>
<evidence type="ECO:0000313" key="4">
    <source>
        <dbReference type="Proteomes" id="UP000516052"/>
    </source>
</evidence>
<reference evidence="3 4" key="1">
    <citation type="submission" date="2020-08" db="EMBL/GenBank/DDBJ databases">
        <title>A novel species.</title>
        <authorList>
            <person name="Gao J."/>
        </authorList>
    </citation>
    <scope>NUCLEOTIDE SEQUENCE [LARGE SCALE GENOMIC DNA]</scope>
    <source>
        <strain evidence="3 4">CRXT-G-22</strain>
    </source>
</reference>
<dbReference type="KEGG" id="sroi:IAG44_35405"/>
<dbReference type="FunFam" id="3.40.50.720:FF:000084">
    <property type="entry name" value="Short-chain dehydrogenase reductase"/>
    <property type="match status" value="1"/>
</dbReference>
<keyword evidence="4" id="KW-1185">Reference proteome</keyword>
<sequence>MGDMDGKVAVITGAGAGMAKACAELFVRHGAKVVAADISGKEKDTAAELGEAVVPVHCDVSREDQVVAMFDTAVREFGRVDAVLNVAGIADGAPLADSTLEMYDRIMAVDLKGVFLGTKHGIRAMRATGGGAIVNWASLAALATSGAYAGVYSAAKAGVIALTRAAATEYATDGIRANSLCPGIILTDMGQHAVRAAPEKLQKPAMRRGGTPQEVAELALFLASERSSYLTGLAIPVDGGWGSLLR</sequence>
<dbReference type="Pfam" id="PF13561">
    <property type="entry name" value="adh_short_C2"/>
    <property type="match status" value="1"/>
</dbReference>
<organism evidence="3 4">
    <name type="scientific">Streptomyces roseirectus</name>
    <dbReference type="NCBI Taxonomy" id="2768066"/>
    <lineage>
        <taxon>Bacteria</taxon>
        <taxon>Bacillati</taxon>
        <taxon>Actinomycetota</taxon>
        <taxon>Actinomycetes</taxon>
        <taxon>Kitasatosporales</taxon>
        <taxon>Streptomycetaceae</taxon>
        <taxon>Streptomyces</taxon>
    </lineage>
</organism>
<dbReference type="PRINTS" id="PR00081">
    <property type="entry name" value="GDHRDH"/>
</dbReference>
<evidence type="ECO:0000256" key="1">
    <source>
        <dbReference type="ARBA" id="ARBA00006484"/>
    </source>
</evidence>
<evidence type="ECO:0000256" key="2">
    <source>
        <dbReference type="ARBA" id="ARBA00023002"/>
    </source>
</evidence>
<dbReference type="InterPro" id="IPR020904">
    <property type="entry name" value="Sc_DH/Rdtase_CS"/>
</dbReference>
<dbReference type="PROSITE" id="PS00061">
    <property type="entry name" value="ADH_SHORT"/>
    <property type="match status" value="1"/>
</dbReference>
<comment type="similarity">
    <text evidence="1">Belongs to the short-chain dehydrogenases/reductases (SDR) family.</text>
</comment>